<organism evidence="1 2">
    <name type="scientific">Ktedonobacter racemifer DSM 44963</name>
    <dbReference type="NCBI Taxonomy" id="485913"/>
    <lineage>
        <taxon>Bacteria</taxon>
        <taxon>Bacillati</taxon>
        <taxon>Chloroflexota</taxon>
        <taxon>Ktedonobacteria</taxon>
        <taxon>Ktedonobacterales</taxon>
        <taxon>Ktedonobacteraceae</taxon>
        <taxon>Ktedonobacter</taxon>
    </lineage>
</organism>
<accession>D6TQD8</accession>
<dbReference type="AlphaFoldDB" id="D6TQD8"/>
<protein>
    <submittedName>
        <fullName evidence="1">Uncharacterized protein</fullName>
    </submittedName>
</protein>
<dbReference type="Proteomes" id="UP000004508">
    <property type="component" value="Unassembled WGS sequence"/>
</dbReference>
<dbReference type="InParanoid" id="D6TQD8"/>
<proteinExistence type="predicted"/>
<keyword evidence="2" id="KW-1185">Reference proteome</keyword>
<sequence>MLLLILMYKSQHSVKGNGHNYLRQFEGYSLR</sequence>
<dbReference type="EMBL" id="ADVG01000002">
    <property type="protein sequence ID" value="EFH85786.1"/>
    <property type="molecule type" value="Genomic_DNA"/>
</dbReference>
<reference evidence="1 2" key="1">
    <citation type="journal article" date="2011" name="Stand. Genomic Sci.">
        <title>Non-contiguous finished genome sequence and contextual data of the filamentous soil bacterium Ktedonobacter racemifer type strain (SOSP1-21).</title>
        <authorList>
            <person name="Chang Y.J."/>
            <person name="Land M."/>
            <person name="Hauser L."/>
            <person name="Chertkov O."/>
            <person name="Del Rio T.G."/>
            <person name="Nolan M."/>
            <person name="Copeland A."/>
            <person name="Tice H."/>
            <person name="Cheng J.F."/>
            <person name="Lucas S."/>
            <person name="Han C."/>
            <person name="Goodwin L."/>
            <person name="Pitluck S."/>
            <person name="Ivanova N."/>
            <person name="Ovchinikova G."/>
            <person name="Pati A."/>
            <person name="Chen A."/>
            <person name="Palaniappan K."/>
            <person name="Mavromatis K."/>
            <person name="Liolios K."/>
            <person name="Brettin T."/>
            <person name="Fiebig A."/>
            <person name="Rohde M."/>
            <person name="Abt B."/>
            <person name="Goker M."/>
            <person name="Detter J.C."/>
            <person name="Woyke T."/>
            <person name="Bristow J."/>
            <person name="Eisen J.A."/>
            <person name="Markowitz V."/>
            <person name="Hugenholtz P."/>
            <person name="Kyrpides N.C."/>
            <person name="Klenk H.P."/>
            <person name="Lapidus A."/>
        </authorList>
    </citation>
    <scope>NUCLEOTIDE SEQUENCE [LARGE SCALE GENOMIC DNA]</scope>
    <source>
        <strain evidence="2">DSM 44963</strain>
    </source>
</reference>
<comment type="caution">
    <text evidence="1">The sequence shown here is derived from an EMBL/GenBank/DDBJ whole genome shotgun (WGS) entry which is preliminary data.</text>
</comment>
<evidence type="ECO:0000313" key="1">
    <source>
        <dbReference type="EMBL" id="EFH85786.1"/>
    </source>
</evidence>
<dbReference type="STRING" id="485913.Krac_7026"/>
<evidence type="ECO:0000313" key="2">
    <source>
        <dbReference type="Proteomes" id="UP000004508"/>
    </source>
</evidence>
<name>D6TQD8_KTERA</name>
<gene>
    <name evidence="1" type="ORF">Krac_7026</name>
</gene>